<evidence type="ECO:0000256" key="2">
    <source>
        <dbReference type="SAM" id="SignalP"/>
    </source>
</evidence>
<evidence type="ECO:0000313" key="3">
    <source>
        <dbReference type="EMBL" id="KAH8978157.1"/>
    </source>
</evidence>
<name>A0AAD4L654_9AGAM</name>
<proteinExistence type="predicted"/>
<accession>A0AAD4L654</accession>
<keyword evidence="2" id="KW-0732">Signal</keyword>
<protein>
    <submittedName>
        <fullName evidence="3">Uncharacterized protein</fullName>
    </submittedName>
</protein>
<sequence>MHVIAINLPDLLLGLWRGTIDCDCNDSRDLWDWVVLTGDTWKVHGLGVARCRPYFPGSFDCTPRNPAEKISSGYKAWEFLLYVFGLCPGLLYGLLPRLYWANFCKLAAGVRLLQQRAVSVTQVQTAHCLLLDFTEEYEAIYYQQKVERLQFCRQSIHALSHLSPDTIRLGPGGYSSQWTLECTIGNLGEELKQPSNPYANLANRGLRRSQVSALHAMLPDLEPDIPCLPRGSVDLGGGYILLRAWDETRVLLRGKQADALHAFMALGSGQRGLPEDWEPRYIRWACLQLPNLQIARCAWKETERASAAESVQRSRNVKFISGETFHVGEVQFYFRSKHTGAECAYALISVWSEPDPQFLRESSQAVYVCVYHGQDNLRVIEAKSITAVVAMVPMQPANGDCSDLFFLIDKPGLDSTMTSADVNGEASDE</sequence>
<feature type="chain" id="PRO_5042143280" evidence="2">
    <location>
        <begin position="23"/>
        <end position="429"/>
    </location>
</feature>
<organism evidence="3 4">
    <name type="scientific">Lactarius akahatsu</name>
    <dbReference type="NCBI Taxonomy" id="416441"/>
    <lineage>
        <taxon>Eukaryota</taxon>
        <taxon>Fungi</taxon>
        <taxon>Dikarya</taxon>
        <taxon>Basidiomycota</taxon>
        <taxon>Agaricomycotina</taxon>
        <taxon>Agaricomycetes</taxon>
        <taxon>Russulales</taxon>
        <taxon>Russulaceae</taxon>
        <taxon>Lactarius</taxon>
    </lineage>
</organism>
<dbReference type="AlphaFoldDB" id="A0AAD4L654"/>
<keyword evidence="1" id="KW-0472">Membrane</keyword>
<reference evidence="3" key="1">
    <citation type="submission" date="2022-01" db="EMBL/GenBank/DDBJ databases">
        <title>Comparative genomics reveals a dynamic genome evolution in the ectomycorrhizal milk-cap (Lactarius) mushrooms.</title>
        <authorList>
            <consortium name="DOE Joint Genome Institute"/>
            <person name="Lebreton A."/>
            <person name="Tang N."/>
            <person name="Kuo A."/>
            <person name="LaButti K."/>
            <person name="Drula E."/>
            <person name="Barry K."/>
            <person name="Clum A."/>
            <person name="Lipzen A."/>
            <person name="Mousain D."/>
            <person name="Ng V."/>
            <person name="Wang R."/>
            <person name="Wang X."/>
            <person name="Dai Y."/>
            <person name="Henrissat B."/>
            <person name="Grigoriev I.V."/>
            <person name="Guerin-Laguette A."/>
            <person name="Yu F."/>
            <person name="Martin F.M."/>
        </authorList>
    </citation>
    <scope>NUCLEOTIDE SEQUENCE</scope>
    <source>
        <strain evidence="3">QP</strain>
    </source>
</reference>
<feature type="transmembrane region" description="Helical" evidence="1">
    <location>
        <begin position="79"/>
        <end position="100"/>
    </location>
</feature>
<feature type="signal peptide" evidence="2">
    <location>
        <begin position="1"/>
        <end position="22"/>
    </location>
</feature>
<evidence type="ECO:0000313" key="4">
    <source>
        <dbReference type="Proteomes" id="UP001201163"/>
    </source>
</evidence>
<keyword evidence="1" id="KW-0812">Transmembrane</keyword>
<dbReference type="EMBL" id="JAKELL010000245">
    <property type="protein sequence ID" value="KAH8978157.1"/>
    <property type="molecule type" value="Genomic_DNA"/>
</dbReference>
<keyword evidence="1" id="KW-1133">Transmembrane helix</keyword>
<gene>
    <name evidence="3" type="ORF">EDB92DRAFT_1807737</name>
</gene>
<evidence type="ECO:0000256" key="1">
    <source>
        <dbReference type="SAM" id="Phobius"/>
    </source>
</evidence>
<keyword evidence="4" id="KW-1185">Reference proteome</keyword>
<dbReference type="Proteomes" id="UP001201163">
    <property type="component" value="Unassembled WGS sequence"/>
</dbReference>
<comment type="caution">
    <text evidence="3">The sequence shown here is derived from an EMBL/GenBank/DDBJ whole genome shotgun (WGS) entry which is preliminary data.</text>
</comment>